<dbReference type="Proteomes" id="UP001497623">
    <property type="component" value="Unassembled WGS sequence"/>
</dbReference>
<dbReference type="CDD" id="cd12087">
    <property type="entry name" value="TM_EGFR-like"/>
    <property type="match status" value="1"/>
</dbReference>
<accession>A0AAV2PQB6</accession>
<organism evidence="3 4">
    <name type="scientific">Meganyctiphanes norvegica</name>
    <name type="common">Northern krill</name>
    <name type="synonym">Thysanopoda norvegica</name>
    <dbReference type="NCBI Taxonomy" id="48144"/>
    <lineage>
        <taxon>Eukaryota</taxon>
        <taxon>Metazoa</taxon>
        <taxon>Ecdysozoa</taxon>
        <taxon>Arthropoda</taxon>
        <taxon>Crustacea</taxon>
        <taxon>Multicrustacea</taxon>
        <taxon>Malacostraca</taxon>
        <taxon>Eumalacostraca</taxon>
        <taxon>Eucarida</taxon>
        <taxon>Euphausiacea</taxon>
        <taxon>Euphausiidae</taxon>
        <taxon>Meganyctiphanes</taxon>
    </lineage>
</organism>
<feature type="non-terminal residue" evidence="3">
    <location>
        <position position="1"/>
    </location>
</feature>
<keyword evidence="2" id="KW-0812">Transmembrane</keyword>
<feature type="region of interest" description="Disordered" evidence="1">
    <location>
        <begin position="217"/>
        <end position="260"/>
    </location>
</feature>
<evidence type="ECO:0000313" key="3">
    <source>
        <dbReference type="EMBL" id="CAL4061543.1"/>
    </source>
</evidence>
<proteinExistence type="predicted"/>
<feature type="transmembrane region" description="Helical" evidence="2">
    <location>
        <begin position="162"/>
        <end position="184"/>
    </location>
</feature>
<dbReference type="AlphaFoldDB" id="A0AAV2PQB6"/>
<keyword evidence="2" id="KW-0472">Membrane</keyword>
<evidence type="ECO:0000256" key="2">
    <source>
        <dbReference type="SAM" id="Phobius"/>
    </source>
</evidence>
<dbReference type="PANTHER" id="PTHR35697:SF1">
    <property type="entry name" value="PROTEIN TRACHEARY ELEMENT DIFFERENTIATION-RELATED 7"/>
    <property type="match status" value="1"/>
</dbReference>
<feature type="compositionally biased region" description="Polar residues" evidence="1">
    <location>
        <begin position="217"/>
        <end position="245"/>
    </location>
</feature>
<protein>
    <submittedName>
        <fullName evidence="3">Uncharacterized protein</fullName>
    </submittedName>
</protein>
<reference evidence="3 4" key="1">
    <citation type="submission" date="2024-05" db="EMBL/GenBank/DDBJ databases">
        <authorList>
            <person name="Wallberg A."/>
        </authorList>
    </citation>
    <scope>NUCLEOTIDE SEQUENCE [LARGE SCALE GENOMIC DNA]</scope>
</reference>
<comment type="caution">
    <text evidence="3">The sequence shown here is derived from an EMBL/GenBank/DDBJ whole genome shotgun (WGS) entry which is preliminary data.</text>
</comment>
<sequence length="260" mass="28804">LHERYGAGSSSERTTRLFATHMYNANEWRKIKIRRGSAVTRWGSSTTYHYLLEINKQSPLQTQEDLESGNEIRVKTAVKSLWTSECDPREYTPPQTTKATQPPSEPTTPPQTTKATQPPPEPTSSTQPPSPSLQPRVTATTITVDTSTQSPSTTITVDTKTMIIAAVSLVLILLAILMTVILVLRHRRRKRVQADQALTQFSDPQNRISRHVSENSLYGSYNNQGTGENQVPQDTSATNSANQRRGSAHDSENSLYGGIN</sequence>
<feature type="region of interest" description="Disordered" evidence="1">
    <location>
        <begin position="85"/>
        <end position="136"/>
    </location>
</feature>
<gene>
    <name evidence="3" type="ORF">MNOR_LOCUS2200</name>
</gene>
<dbReference type="PANTHER" id="PTHR35697">
    <property type="entry name" value="OS08G0108300 PROTEIN"/>
    <property type="match status" value="1"/>
</dbReference>
<evidence type="ECO:0000313" key="4">
    <source>
        <dbReference type="Proteomes" id="UP001497623"/>
    </source>
</evidence>
<keyword evidence="4" id="KW-1185">Reference proteome</keyword>
<keyword evidence="2" id="KW-1133">Transmembrane helix</keyword>
<evidence type="ECO:0000256" key="1">
    <source>
        <dbReference type="SAM" id="MobiDB-lite"/>
    </source>
</evidence>
<dbReference type="InterPro" id="IPR044950">
    <property type="entry name" value="TED6/7"/>
</dbReference>
<name>A0AAV2PQB6_MEGNR</name>
<feature type="compositionally biased region" description="Pro residues" evidence="1">
    <location>
        <begin position="117"/>
        <end position="132"/>
    </location>
</feature>
<feature type="compositionally biased region" description="Low complexity" evidence="1">
    <location>
        <begin position="92"/>
        <end position="102"/>
    </location>
</feature>
<dbReference type="EMBL" id="CAXKWB010000648">
    <property type="protein sequence ID" value="CAL4061543.1"/>
    <property type="molecule type" value="Genomic_DNA"/>
</dbReference>